<gene>
    <name evidence="4" type="ORF">J2S76_003065</name>
</gene>
<dbReference type="InterPro" id="IPR003115">
    <property type="entry name" value="ParB_N"/>
</dbReference>
<comment type="caution">
    <text evidence="4">The sequence shown here is derived from an EMBL/GenBank/DDBJ whole genome shotgun (WGS) entry which is preliminary data.</text>
</comment>
<dbReference type="EMBL" id="JAUSUH010000007">
    <property type="protein sequence ID" value="MDQ0348631.1"/>
    <property type="molecule type" value="Genomic_DNA"/>
</dbReference>
<dbReference type="SUPFAM" id="SSF110849">
    <property type="entry name" value="ParB/Sulfiredoxin"/>
    <property type="match status" value="1"/>
</dbReference>
<dbReference type="InterPro" id="IPR050336">
    <property type="entry name" value="Chromosome_partition/occlusion"/>
</dbReference>
<dbReference type="NCBIfam" id="TIGR00180">
    <property type="entry name" value="parB_part"/>
    <property type="match status" value="1"/>
</dbReference>
<evidence type="ECO:0000313" key="5">
    <source>
        <dbReference type="Proteomes" id="UP001238467"/>
    </source>
</evidence>
<dbReference type="NCBIfam" id="TIGR03454">
    <property type="entry name" value="partition_RepB"/>
    <property type="match status" value="1"/>
</dbReference>
<dbReference type="Pfam" id="PF02195">
    <property type="entry name" value="ParB_N"/>
    <property type="match status" value="1"/>
</dbReference>
<feature type="region of interest" description="Disordered" evidence="2">
    <location>
        <begin position="1"/>
        <end position="29"/>
    </location>
</feature>
<dbReference type="InterPro" id="IPR011111">
    <property type="entry name" value="Plasmid_RepB"/>
</dbReference>
<dbReference type="PANTHER" id="PTHR33375">
    <property type="entry name" value="CHROMOSOME-PARTITIONING PROTEIN PARB-RELATED"/>
    <property type="match status" value="1"/>
</dbReference>
<accession>A0ABU0DJM0</accession>
<protein>
    <submittedName>
        <fullName evidence="4">ParB family chromosome partitioning protein</fullName>
    </submittedName>
</protein>
<organism evidence="4 5">
    <name type="scientific">Ancylobacter vacuolatus</name>
    <dbReference type="NCBI Taxonomy" id="223389"/>
    <lineage>
        <taxon>Bacteria</taxon>
        <taxon>Pseudomonadati</taxon>
        <taxon>Pseudomonadota</taxon>
        <taxon>Alphaproteobacteria</taxon>
        <taxon>Hyphomicrobiales</taxon>
        <taxon>Xanthobacteraceae</taxon>
        <taxon>Ancylobacter</taxon>
    </lineage>
</organism>
<feature type="domain" description="ParB-like N-terminal" evidence="3">
    <location>
        <begin position="64"/>
        <end position="156"/>
    </location>
</feature>
<dbReference type="Gene3D" id="3.90.1530.30">
    <property type="match status" value="1"/>
</dbReference>
<dbReference type="InterPro" id="IPR004437">
    <property type="entry name" value="ParB/RepB/Spo0J"/>
</dbReference>
<evidence type="ECO:0000313" key="4">
    <source>
        <dbReference type="EMBL" id="MDQ0348631.1"/>
    </source>
</evidence>
<dbReference type="SMART" id="SM00470">
    <property type="entry name" value="ParB"/>
    <property type="match status" value="1"/>
</dbReference>
<dbReference type="Proteomes" id="UP001238467">
    <property type="component" value="Unassembled WGS sequence"/>
</dbReference>
<dbReference type="RefSeq" id="WP_307061621.1">
    <property type="nucleotide sequence ID" value="NZ_JAUSUH010000007.1"/>
</dbReference>
<evidence type="ECO:0000256" key="1">
    <source>
        <dbReference type="ARBA" id="ARBA00006295"/>
    </source>
</evidence>
<dbReference type="InterPro" id="IPR017819">
    <property type="entry name" value="Plasmid_partition_RepB"/>
</dbReference>
<keyword evidence="5" id="KW-1185">Reference proteome</keyword>
<dbReference type="InterPro" id="IPR037972">
    <property type="entry name" value="RepB_N"/>
</dbReference>
<comment type="similarity">
    <text evidence="1">Belongs to the ParB family.</text>
</comment>
<dbReference type="CDD" id="cd16405">
    <property type="entry name" value="RepB_like_N"/>
    <property type="match status" value="1"/>
</dbReference>
<dbReference type="SUPFAM" id="SSF109709">
    <property type="entry name" value="KorB DNA-binding domain-like"/>
    <property type="match status" value="1"/>
</dbReference>
<dbReference type="PANTHER" id="PTHR33375:SF1">
    <property type="entry name" value="CHROMOSOME-PARTITIONING PROTEIN PARB-RELATED"/>
    <property type="match status" value="1"/>
</dbReference>
<reference evidence="4 5" key="1">
    <citation type="submission" date="2023-07" db="EMBL/GenBank/DDBJ databases">
        <title>Genomic Encyclopedia of Type Strains, Phase IV (KMG-IV): sequencing the most valuable type-strain genomes for metagenomic binning, comparative biology and taxonomic classification.</title>
        <authorList>
            <person name="Goeker M."/>
        </authorList>
    </citation>
    <scope>NUCLEOTIDE SEQUENCE [LARGE SCALE GENOMIC DNA]</scope>
    <source>
        <strain evidence="4 5">DSM 1277</strain>
    </source>
</reference>
<sequence>MSKRTQSIRSMFAGRGEGELSADNKPSLPRVTAGAVRSLKETFTDVERDYQALREQLSNGAIVVELDPTLVDPSPFADRIHDQDESSFDELKRSIAERGQEIPILVRPHPSSPGRYQSAYGHRRVRAVGDLGGQVKAYVRPLTDEDLVVSQGIENSAREDLSFIERALFALKLEDAGFQRTVVQSALTIDRAEASKLIAVAKAIPADLVAAIGRAPKVGRGRWQSLAEILQDAALVEKARGLIAQPDFRTQSTGERFDTIFGLRKAPAPLAPAAQEQTVRSRDGTELATLVRSKRIVRLQIDRERNEAFADFVLRKLPDLYDLYTQERSVDE</sequence>
<dbReference type="Gene3D" id="1.10.10.2830">
    <property type="match status" value="1"/>
</dbReference>
<dbReference type="Pfam" id="PF07506">
    <property type="entry name" value="RepB"/>
    <property type="match status" value="1"/>
</dbReference>
<name>A0ABU0DJM0_9HYPH</name>
<proteinExistence type="inferred from homology"/>
<evidence type="ECO:0000259" key="3">
    <source>
        <dbReference type="SMART" id="SM00470"/>
    </source>
</evidence>
<evidence type="ECO:0000256" key="2">
    <source>
        <dbReference type="SAM" id="MobiDB-lite"/>
    </source>
</evidence>
<dbReference type="InterPro" id="IPR036086">
    <property type="entry name" value="ParB/Sulfiredoxin_sf"/>
</dbReference>